<dbReference type="STRING" id="321146.A0A139HWI0"/>
<dbReference type="PANTHER" id="PTHR23329">
    <property type="entry name" value="TUFTELIN-INTERACTING PROTEIN 11-RELATED"/>
    <property type="match status" value="1"/>
</dbReference>
<keyword evidence="2" id="KW-0175">Coiled coil</keyword>
<dbReference type="EMBL" id="LFZN01000004">
    <property type="protein sequence ID" value="KXT06806.1"/>
    <property type="molecule type" value="Genomic_DNA"/>
</dbReference>
<dbReference type="Pfam" id="PF01585">
    <property type="entry name" value="G-patch"/>
    <property type="match status" value="1"/>
</dbReference>
<dbReference type="SMART" id="SM00443">
    <property type="entry name" value="G_patch"/>
    <property type="match status" value="1"/>
</dbReference>
<comment type="caution">
    <text evidence="5">The sequence shown here is derived from an EMBL/GenBank/DDBJ whole genome shotgun (WGS) entry which is preliminary data.</text>
</comment>
<accession>A0A139HWI0</accession>
<dbReference type="OrthoDB" id="4822at2759"/>
<protein>
    <recommendedName>
        <fullName evidence="4">G-patch domain-containing protein</fullName>
    </recommendedName>
</protein>
<evidence type="ECO:0000256" key="3">
    <source>
        <dbReference type="SAM" id="MobiDB-lite"/>
    </source>
</evidence>
<reference evidence="5 6" key="1">
    <citation type="submission" date="2015-07" db="EMBL/GenBank/DDBJ databases">
        <title>Comparative genomics of the Sigatoka disease complex on banana suggests a link between parallel evolutionary changes in Pseudocercospora fijiensis and Pseudocercospora eumusae and increased virulence on the banana host.</title>
        <authorList>
            <person name="Chang T.-C."/>
            <person name="Salvucci A."/>
            <person name="Crous P.W."/>
            <person name="Stergiopoulos I."/>
        </authorList>
    </citation>
    <scope>NUCLEOTIDE SEQUENCE [LARGE SCALE GENOMIC DNA]</scope>
    <source>
        <strain evidence="5 6">CBS 114824</strain>
    </source>
</reference>
<evidence type="ECO:0000256" key="2">
    <source>
        <dbReference type="SAM" id="Coils"/>
    </source>
</evidence>
<sequence length="779" mass="87702">MKTPVMRTIVVMMIPTRAVFYRLSEHLLATLVIADYHLRPQRTMAEKRKFTGAGNAPHKAPKLGAKGSFAAKMMAKMGWKEGQGLGMEGEGVVNPIEVKLRPQGAGVGAVKELTEQYKEEKRRAAERRGEQYEDSSEEERRARRERKKKSAGGISGDSGASTPNGPRKPKTKYKTVADVRAAAPGLDLPPQMLSSIVDATGAQTKLLTSAAGLMTPTGIPADSEAEKIAKRERLELEAFIEAWHGVQEQKVYIEEHAGQQQLEADSQKEDLERLQGVVEAIEGLRLTTAAGSGSDDIEAEWTALIAKLEDLQKEHKHDIEKYELQEAAVGALFPLFKKQMASWSPLEDPRFLVSDLARIKALLGLQAREEIVTARNLGDLDESYGRSKRQKATTAYETLIYTIWLPKLRTTITNWDVLHHTPLTSLVQAWRSLLPPFIYSNLVDGLIVPKLTTALTMWDPRKRNHHHKTVTIKHAQPHTWVFPWLPYLPQYHLDPKASSGFLVELKRRLRQVLDGWDVASGVLPGLLEWRELLRSELDHVLVRHLLPKLARYLSMEFEVDPADQDLTALENIFKWDDYFKTDVFVRLLVAEFFPKWHSILHLWLTSDDPNFDEILQWLTWWQQQIPEKYSAHPDIHKEWDRGKEMAIKATELQDEGRSMAELAAPAAGPSRPIAKEVGKKLAAQGNAANRPIAAQDLTQDFRDVVEAWCAEEDLTMLPLREAHPQSGAPLFRITASATGKGGVIVYLKGDIVWAQKKVDRSVYEPIGLDEKLVDRAEGK</sequence>
<proteinExistence type="inferred from homology"/>
<evidence type="ECO:0000313" key="6">
    <source>
        <dbReference type="Proteomes" id="UP000070133"/>
    </source>
</evidence>
<dbReference type="GO" id="GO:0000390">
    <property type="term" value="P:spliceosomal complex disassembly"/>
    <property type="evidence" value="ECO:0007669"/>
    <property type="project" value="InterPro"/>
</dbReference>
<feature type="region of interest" description="Disordered" evidence="3">
    <location>
        <begin position="120"/>
        <end position="173"/>
    </location>
</feature>
<dbReference type="Proteomes" id="UP000070133">
    <property type="component" value="Unassembled WGS sequence"/>
</dbReference>
<organism evidence="5 6">
    <name type="scientific">Pseudocercospora eumusae</name>
    <dbReference type="NCBI Taxonomy" id="321146"/>
    <lineage>
        <taxon>Eukaryota</taxon>
        <taxon>Fungi</taxon>
        <taxon>Dikarya</taxon>
        <taxon>Ascomycota</taxon>
        <taxon>Pezizomycotina</taxon>
        <taxon>Dothideomycetes</taxon>
        <taxon>Dothideomycetidae</taxon>
        <taxon>Mycosphaerellales</taxon>
        <taxon>Mycosphaerellaceae</taxon>
        <taxon>Pseudocercospora</taxon>
    </lineage>
</organism>
<feature type="coiled-coil region" evidence="2">
    <location>
        <begin position="294"/>
        <end position="325"/>
    </location>
</feature>
<feature type="compositionally biased region" description="Basic and acidic residues" evidence="3">
    <location>
        <begin position="120"/>
        <end position="131"/>
    </location>
</feature>
<dbReference type="InterPro" id="IPR000467">
    <property type="entry name" value="G_patch_dom"/>
</dbReference>
<keyword evidence="6" id="KW-1185">Reference proteome</keyword>
<feature type="domain" description="G-patch" evidence="4">
    <location>
        <begin position="66"/>
        <end position="112"/>
    </location>
</feature>
<name>A0A139HWI0_9PEZI</name>
<dbReference type="InterPro" id="IPR045211">
    <property type="entry name" value="TFP11/STIP/Ntr1"/>
</dbReference>
<dbReference type="GO" id="GO:0003676">
    <property type="term" value="F:nucleic acid binding"/>
    <property type="evidence" value="ECO:0007669"/>
    <property type="project" value="InterPro"/>
</dbReference>
<dbReference type="PANTHER" id="PTHR23329:SF1">
    <property type="entry name" value="TUFTELIN-INTERACTING PROTEIN 11"/>
    <property type="match status" value="1"/>
</dbReference>
<dbReference type="PROSITE" id="PS50174">
    <property type="entry name" value="G_PATCH"/>
    <property type="match status" value="1"/>
</dbReference>
<dbReference type="Pfam" id="PF07842">
    <property type="entry name" value="GCFC"/>
    <property type="match status" value="1"/>
</dbReference>
<comment type="similarity">
    <text evidence="1">Belongs to the TFP11/STIP family.</text>
</comment>
<evidence type="ECO:0000313" key="5">
    <source>
        <dbReference type="EMBL" id="KXT06806.1"/>
    </source>
</evidence>
<evidence type="ECO:0000256" key="1">
    <source>
        <dbReference type="ARBA" id="ARBA00010900"/>
    </source>
</evidence>
<gene>
    <name evidence="5" type="ORF">AC578_7301</name>
</gene>
<evidence type="ECO:0000259" key="4">
    <source>
        <dbReference type="PROSITE" id="PS50174"/>
    </source>
</evidence>
<dbReference type="InterPro" id="IPR022783">
    <property type="entry name" value="GCFC_dom"/>
</dbReference>
<dbReference type="GO" id="GO:0071008">
    <property type="term" value="C:U2-type post-mRNA release spliceosomal complex"/>
    <property type="evidence" value="ECO:0007669"/>
    <property type="project" value="TreeGrafter"/>
</dbReference>
<dbReference type="AlphaFoldDB" id="A0A139HWI0"/>